<dbReference type="EMBL" id="JAOUSF010000003">
    <property type="protein sequence ID" value="MCU9614092.1"/>
    <property type="molecule type" value="Genomic_DNA"/>
</dbReference>
<dbReference type="InterPro" id="IPR009319">
    <property type="entry name" value="Phage_A118_VSP1"/>
</dbReference>
<dbReference type="RefSeq" id="WP_263073328.1">
    <property type="nucleotide sequence ID" value="NZ_JAOUSF010000003.1"/>
</dbReference>
<proteinExistence type="predicted"/>
<dbReference type="Pfam" id="PF15542">
    <property type="entry name" value="Ntox50"/>
    <property type="match status" value="1"/>
</dbReference>
<evidence type="ECO:0000259" key="1">
    <source>
        <dbReference type="Pfam" id="PF15542"/>
    </source>
</evidence>
<gene>
    <name evidence="2" type="ORF">OEV98_11025</name>
</gene>
<accession>A0AAE3ITH2</accession>
<dbReference type="Pfam" id="PF06152">
    <property type="entry name" value="Phage_min_cap2"/>
    <property type="match status" value="1"/>
</dbReference>
<comment type="caution">
    <text evidence="2">The sequence shown here is derived from an EMBL/GenBank/DDBJ whole genome shotgun (WGS) entry which is preliminary data.</text>
</comment>
<dbReference type="GO" id="GO:0005198">
    <property type="term" value="F:structural molecule activity"/>
    <property type="evidence" value="ECO:0007669"/>
    <property type="project" value="InterPro"/>
</dbReference>
<feature type="domain" description="Bacterial toxin 50" evidence="1">
    <location>
        <begin position="356"/>
        <end position="454"/>
    </location>
</feature>
<organism evidence="2 3">
    <name type="scientific">Perspicuibacillus lycopersici</name>
    <dbReference type="NCBI Taxonomy" id="1325689"/>
    <lineage>
        <taxon>Bacteria</taxon>
        <taxon>Bacillati</taxon>
        <taxon>Bacillota</taxon>
        <taxon>Bacilli</taxon>
        <taxon>Bacillales</taxon>
        <taxon>Bacillaceae</taxon>
        <taxon>Perspicuibacillus</taxon>
    </lineage>
</organism>
<dbReference type="InterPro" id="IPR029100">
    <property type="entry name" value="Ntox50"/>
</dbReference>
<dbReference type="AlphaFoldDB" id="A0AAE3ITH2"/>
<sequence length="460" mass="53295">MMELIKKFLALFSKASNNIINRIRNMTNPNEENEILQQVVEILNKLVEKSSKLLPSIIKKSYKNGSEEAIKSLLNQGFSDGEIIKPIKSIVHQDAIQAIINEAFYSILEATDNMSEDVKGRIREVVKTANENVLQGISRKRAVQDAAKLLTEKDITGIVDAAGRRWPIDKYMANVIQYHQRKAHVEGSINRMIENDLDLVYVNFVGVTCERCAQYQGRVYSLSGKDKRFPKLDVRPPYHSHCVHSVSAWVEDYMDEEEIQQAIKESNRPFTDNRTEENIREYERIQREKSKQNETRKQWIRYKQRLPNDTPDLKIFASLKARNTKSFQDLQNDYRKVGMYIKAKEDILGGKYPLRVNPNKQKRHIEGTSEYQDYVKKLEKRQLKPSILKVDANQLVKQYHGTGRIIVTSSNQPPKEAIKADYVVGIYFDSTIQQYIPTKSAMIVYSRTGIHVYPKEDDLY</sequence>
<evidence type="ECO:0000313" key="2">
    <source>
        <dbReference type="EMBL" id="MCU9614092.1"/>
    </source>
</evidence>
<name>A0AAE3ITH2_9BACI</name>
<protein>
    <submittedName>
        <fullName evidence="2">Polymorphic toxin type 50 domain-containing protein</fullName>
    </submittedName>
</protein>
<keyword evidence="3" id="KW-1185">Reference proteome</keyword>
<reference evidence="2" key="1">
    <citation type="submission" date="2022-10" db="EMBL/GenBank/DDBJ databases">
        <title>Description of Fervidibacillus gen. nov. in the family Fervidibacillaceae fam. nov. with two species, Fervidibacillus albus sp. nov., and Fervidibacillus halotolerans sp. nov., isolated from tidal flat sediments.</title>
        <authorList>
            <person name="Kwon K.K."/>
            <person name="Yang S.-H."/>
        </authorList>
    </citation>
    <scope>NUCLEOTIDE SEQUENCE</scope>
    <source>
        <strain evidence="2">JCM 19140</strain>
    </source>
</reference>
<evidence type="ECO:0000313" key="3">
    <source>
        <dbReference type="Proteomes" id="UP001209318"/>
    </source>
</evidence>
<dbReference type="Proteomes" id="UP001209318">
    <property type="component" value="Unassembled WGS sequence"/>
</dbReference>